<gene>
    <name evidence="2" type="ORF">JF539_14210</name>
</gene>
<dbReference type="RefSeq" id="WP_207141323.1">
    <property type="nucleotide sequence ID" value="NZ_JAEKJZ010000002.1"/>
</dbReference>
<dbReference type="AlphaFoldDB" id="A0A939EH87"/>
<dbReference type="EMBL" id="JAEKJZ010000002">
    <property type="protein sequence ID" value="MBN9671499.1"/>
    <property type="molecule type" value="Genomic_DNA"/>
</dbReference>
<dbReference type="Proteomes" id="UP000664096">
    <property type="component" value="Unassembled WGS sequence"/>
</dbReference>
<protein>
    <submittedName>
        <fullName evidence="2">Uncharacterized protein</fullName>
    </submittedName>
</protein>
<sequence length="230" mass="26236">MENSWTQDELAEAIEEKTKDVWEKNRNPLLLSELGMELSKQKGDYRSAIAPLKLRQFIATQLSSRVVIITHPTQQQKIALIPSGEQFSFDDTTQRSTNKTNESERIKASIWAAFVKPIPANSTRYLDIAGQELRFQDVPSNSPPPSQTSKQIPSGLVIDGRSSKYDAQEVADTIKTWASKNNLPEEKLYIRELKTRPPKNKFFEVFQGLSESDLRRIQIPFDIIMKLAQK</sequence>
<evidence type="ECO:0000313" key="2">
    <source>
        <dbReference type="EMBL" id="MBN9671499.1"/>
    </source>
</evidence>
<evidence type="ECO:0000313" key="3">
    <source>
        <dbReference type="Proteomes" id="UP000664096"/>
    </source>
</evidence>
<reference evidence="2" key="1">
    <citation type="submission" date="2020-12" db="EMBL/GenBank/DDBJ databases">
        <title>Oil enriched cultivation method for isolating marine PHA-producing bacteria.</title>
        <authorList>
            <person name="Zheng W."/>
            <person name="Yu S."/>
            <person name="Huang Y."/>
        </authorList>
    </citation>
    <scope>NUCLEOTIDE SEQUENCE</scope>
    <source>
        <strain evidence="2">SY-2-12</strain>
    </source>
</reference>
<comment type="caution">
    <text evidence="2">The sequence shown here is derived from an EMBL/GenBank/DDBJ whole genome shotgun (WGS) entry which is preliminary data.</text>
</comment>
<name>A0A939EH87_9HYPH</name>
<accession>A0A939EH87</accession>
<proteinExistence type="predicted"/>
<organism evidence="2 3">
    <name type="scientific">Roseibium aggregatum</name>
    <dbReference type="NCBI Taxonomy" id="187304"/>
    <lineage>
        <taxon>Bacteria</taxon>
        <taxon>Pseudomonadati</taxon>
        <taxon>Pseudomonadota</taxon>
        <taxon>Alphaproteobacteria</taxon>
        <taxon>Hyphomicrobiales</taxon>
        <taxon>Stappiaceae</taxon>
        <taxon>Roseibium</taxon>
    </lineage>
</organism>
<evidence type="ECO:0000256" key="1">
    <source>
        <dbReference type="SAM" id="MobiDB-lite"/>
    </source>
</evidence>
<feature type="region of interest" description="Disordered" evidence="1">
    <location>
        <begin position="136"/>
        <end position="155"/>
    </location>
</feature>